<feature type="transmembrane region" description="Helical" evidence="5">
    <location>
        <begin position="160"/>
        <end position="180"/>
    </location>
</feature>
<sequence length="312" mass="33948">MKLLIDSFLRAALYCLYPKVIGLSLLPLLLVVAVSGGLGWLYWDVAVTFVRGWLDASSWLDVVWRWFEGVGLPNLKTVVAPLLVIFSFTPLVVVASLLAVSFFMTPALTRMVADRRFTGLQRKNGGSLLMSLWWTFFSMVLALGALVITLPMWLVPPLALVLPAFIWGWLTYRVMAFDVLAEFASADERHALMARHRMSFLAMGVVTGLMGAAPSLVWASGALFAAAFVILVPVAIWIYTLVFAFSSLWFAHFALAALQALRNEPRPGAVDEVLAAAPSSGNAASPHAAARLGADDQAKLDNITDVLPRSSP</sequence>
<evidence type="ECO:0000256" key="5">
    <source>
        <dbReference type="SAM" id="Phobius"/>
    </source>
</evidence>
<comment type="caution">
    <text evidence="6">The sequence shown here is derived from an EMBL/GenBank/DDBJ whole genome shotgun (WGS) entry which is preliminary data.</text>
</comment>
<keyword evidence="3 5" id="KW-1133">Transmembrane helix</keyword>
<protein>
    <recommendedName>
        <fullName evidence="8">EI24 domain-containing protein</fullName>
    </recommendedName>
</protein>
<keyword evidence="2 5" id="KW-0812">Transmembrane</keyword>
<comment type="subcellular location">
    <subcellularLocation>
        <location evidence="1">Membrane</location>
        <topology evidence="1">Multi-pass membrane protein</topology>
    </subcellularLocation>
</comment>
<evidence type="ECO:0000256" key="3">
    <source>
        <dbReference type="ARBA" id="ARBA00022989"/>
    </source>
</evidence>
<evidence type="ECO:0000313" key="6">
    <source>
        <dbReference type="EMBL" id="PVE40998.1"/>
    </source>
</evidence>
<accession>A0A2T7U8I2</accession>
<gene>
    <name evidence="6" type="ORF">H663_019575</name>
</gene>
<dbReference type="Proteomes" id="UP000037507">
    <property type="component" value="Unassembled WGS sequence"/>
</dbReference>
<dbReference type="InterPro" id="IPR059112">
    <property type="entry name" value="CysZ/EI24"/>
</dbReference>
<keyword evidence="7" id="KW-1185">Reference proteome</keyword>
<evidence type="ECO:0000256" key="1">
    <source>
        <dbReference type="ARBA" id="ARBA00004141"/>
    </source>
</evidence>
<proteinExistence type="predicted"/>
<keyword evidence="4 5" id="KW-0472">Membrane</keyword>
<evidence type="ECO:0008006" key="8">
    <source>
        <dbReference type="Google" id="ProtNLM"/>
    </source>
</evidence>
<dbReference type="EMBL" id="LFYT02000046">
    <property type="protein sequence ID" value="PVE40998.1"/>
    <property type="molecule type" value="Genomic_DNA"/>
</dbReference>
<evidence type="ECO:0000256" key="2">
    <source>
        <dbReference type="ARBA" id="ARBA00022692"/>
    </source>
</evidence>
<evidence type="ECO:0000313" key="7">
    <source>
        <dbReference type="Proteomes" id="UP000037507"/>
    </source>
</evidence>
<dbReference type="RefSeq" id="WP_053174421.1">
    <property type="nucleotide sequence ID" value="NZ_LFYT02000046.1"/>
</dbReference>
<feature type="transmembrane region" description="Helical" evidence="5">
    <location>
        <begin position="200"/>
        <end position="230"/>
    </location>
</feature>
<evidence type="ECO:0000256" key="4">
    <source>
        <dbReference type="ARBA" id="ARBA00023136"/>
    </source>
</evidence>
<dbReference type="OrthoDB" id="8565703at2"/>
<feature type="transmembrane region" description="Helical" evidence="5">
    <location>
        <begin position="82"/>
        <end position="108"/>
    </location>
</feature>
<feature type="transmembrane region" description="Helical" evidence="5">
    <location>
        <begin position="128"/>
        <end position="154"/>
    </location>
</feature>
<name>A0A2T7U8I2_9BURK</name>
<dbReference type="Pfam" id="PF07264">
    <property type="entry name" value="EI24"/>
    <property type="match status" value="1"/>
</dbReference>
<dbReference type="AlphaFoldDB" id="A0A2T7U8I2"/>
<organism evidence="6 7">
    <name type="scientific">Limnohabitans planktonicus II-D5</name>
    <dbReference type="NCBI Taxonomy" id="1293045"/>
    <lineage>
        <taxon>Bacteria</taxon>
        <taxon>Pseudomonadati</taxon>
        <taxon>Pseudomonadota</taxon>
        <taxon>Betaproteobacteria</taxon>
        <taxon>Burkholderiales</taxon>
        <taxon>Comamonadaceae</taxon>
        <taxon>Limnohabitans</taxon>
    </lineage>
</organism>
<dbReference type="STRING" id="1293045.H663_14775"/>
<feature type="transmembrane region" description="Helical" evidence="5">
    <location>
        <begin position="20"/>
        <end position="43"/>
    </location>
</feature>
<reference evidence="6" key="1">
    <citation type="submission" date="2017-04" db="EMBL/GenBank/DDBJ databases">
        <title>Unexpected and diverse lifestyles within the genus Limnohabitans.</title>
        <authorList>
            <person name="Kasalicky V."/>
            <person name="Mehrshad M."/>
            <person name="Andrei S.-A."/>
            <person name="Salcher M."/>
            <person name="Kratochvilova H."/>
            <person name="Simek K."/>
            <person name="Ghai R."/>
        </authorList>
    </citation>
    <scope>NUCLEOTIDE SEQUENCE [LARGE SCALE GENOMIC DNA]</scope>
    <source>
        <strain evidence="6">II-D5</strain>
    </source>
</reference>